<feature type="active site" evidence="8">
    <location>
        <position position="321"/>
    </location>
</feature>
<dbReference type="InterPro" id="IPR036480">
    <property type="entry name" value="CarbP_synth_ssu_N_sf"/>
</dbReference>
<dbReference type="PRINTS" id="PR00097">
    <property type="entry name" value="ANTSNTHASEII"/>
</dbReference>
<feature type="binding site" evidence="8">
    <location>
        <position position="281"/>
    </location>
    <ligand>
        <name>L-glutamine</name>
        <dbReference type="ChEBI" id="CHEBI:58359"/>
    </ligand>
</feature>
<feature type="binding site" evidence="8">
    <location>
        <position position="209"/>
    </location>
    <ligand>
        <name>L-glutamine</name>
        <dbReference type="ChEBI" id="CHEBI:58359"/>
    </ligand>
</feature>
<feature type="active site" evidence="8">
    <location>
        <position position="323"/>
    </location>
</feature>
<dbReference type="SUPFAM" id="SSF52021">
    <property type="entry name" value="Carbamoyl phosphate synthetase, small subunit N-terminal domain"/>
    <property type="match status" value="1"/>
</dbReference>
<dbReference type="Pfam" id="PF00988">
    <property type="entry name" value="CPSase_sm_chain"/>
    <property type="match status" value="1"/>
</dbReference>
<proteinExistence type="inferred from homology"/>
<dbReference type="Gene3D" id="3.50.30.20">
    <property type="entry name" value="Carbamoyl-phosphate synthase small subunit, N-terminal domain"/>
    <property type="match status" value="1"/>
</dbReference>
<evidence type="ECO:0000256" key="7">
    <source>
        <dbReference type="ARBA" id="ARBA00048816"/>
    </source>
</evidence>
<dbReference type="Gene3D" id="3.40.50.880">
    <property type="match status" value="1"/>
</dbReference>
<dbReference type="GO" id="GO:0006541">
    <property type="term" value="P:glutamine metabolic process"/>
    <property type="evidence" value="ECO:0007669"/>
    <property type="project" value="InterPro"/>
</dbReference>
<sequence length="347" mass="36424">MEALELLLSDGTRWPGLGKRGRSDGGEVVFTTIPTGFPQALTDPSFAGQIVVFAFPMVGCYGTDGERFESPRIWARGVVTAHPCHGESAGPDLFGWIEENGAFWMGGVDTRRLVIHLRSRGTLAGRIVSPGEEVPVVAEAGSPVAQVSTVRPLSHPGRGPRIAVVDYGVKAGIVRSLLARGCAVDVLPHDTSSEAILALRPDGVLLSNGPGDPALLVEAVSVVEALLGKVPLFGICLGMQLLALALGGKTVKLPFGHRGGNQPVIEAGGKKGFLTSQNHGYALRDDSLEGTGITVTYRHGGDGSVEGFRHPETGAWGVQFHPEATPGPEESGGLFDLFIDQCREAAE</sequence>
<name>A0A9Q7AHE3_9BACT</name>
<comment type="catalytic activity">
    <reaction evidence="8">
        <text>L-glutamine + H2O = L-glutamate + NH4(+)</text>
        <dbReference type="Rhea" id="RHEA:15889"/>
        <dbReference type="ChEBI" id="CHEBI:15377"/>
        <dbReference type="ChEBI" id="CHEBI:28938"/>
        <dbReference type="ChEBI" id="CHEBI:29985"/>
        <dbReference type="ChEBI" id="CHEBI:58359"/>
    </reaction>
</comment>
<comment type="catalytic activity">
    <reaction evidence="7 8">
        <text>hydrogencarbonate + L-glutamine + 2 ATP + H2O = carbamoyl phosphate + L-glutamate + 2 ADP + phosphate + 2 H(+)</text>
        <dbReference type="Rhea" id="RHEA:18633"/>
        <dbReference type="ChEBI" id="CHEBI:15377"/>
        <dbReference type="ChEBI" id="CHEBI:15378"/>
        <dbReference type="ChEBI" id="CHEBI:17544"/>
        <dbReference type="ChEBI" id="CHEBI:29985"/>
        <dbReference type="ChEBI" id="CHEBI:30616"/>
        <dbReference type="ChEBI" id="CHEBI:43474"/>
        <dbReference type="ChEBI" id="CHEBI:58228"/>
        <dbReference type="ChEBI" id="CHEBI:58359"/>
        <dbReference type="ChEBI" id="CHEBI:456216"/>
        <dbReference type="EC" id="6.3.5.5"/>
    </reaction>
</comment>
<feature type="region of interest" description="CPSase" evidence="8">
    <location>
        <begin position="1"/>
        <end position="160"/>
    </location>
</feature>
<feature type="domain" description="Carbamoyl-phosphate synthase small subunit N-terminal" evidence="9">
    <location>
        <begin position="1"/>
        <end position="128"/>
    </location>
</feature>
<accession>A0A9Q7AHE3</accession>
<dbReference type="Pfam" id="PF00117">
    <property type="entry name" value="GATase"/>
    <property type="match status" value="1"/>
</dbReference>
<dbReference type="PANTHER" id="PTHR43418">
    <property type="entry name" value="MULTIFUNCTIONAL TRYPTOPHAN BIOSYNTHESIS PROTEIN-RELATED"/>
    <property type="match status" value="1"/>
</dbReference>
<dbReference type="CDD" id="cd01744">
    <property type="entry name" value="GATase1_CPSase"/>
    <property type="match status" value="1"/>
</dbReference>
<keyword evidence="5 8" id="KW-0067">ATP-binding</keyword>
<dbReference type="PRINTS" id="PR00099">
    <property type="entry name" value="CPSGATASE"/>
</dbReference>
<keyword evidence="3 8" id="KW-0436">Ligase</keyword>
<evidence type="ECO:0000256" key="6">
    <source>
        <dbReference type="ARBA" id="ARBA00022962"/>
    </source>
</evidence>
<dbReference type="GO" id="GO:0005524">
    <property type="term" value="F:ATP binding"/>
    <property type="evidence" value="ECO:0007669"/>
    <property type="project" value="UniProtKB-UniRule"/>
</dbReference>
<feature type="binding site" evidence="8">
    <location>
        <position position="278"/>
    </location>
    <ligand>
        <name>L-glutamine</name>
        <dbReference type="ChEBI" id="CHEBI:58359"/>
    </ligand>
</feature>
<evidence type="ECO:0000256" key="2">
    <source>
        <dbReference type="ARBA" id="ARBA00007800"/>
    </source>
</evidence>
<keyword evidence="8" id="KW-0055">Arginine biosynthesis</keyword>
<evidence type="ECO:0000256" key="4">
    <source>
        <dbReference type="ARBA" id="ARBA00022741"/>
    </source>
</evidence>
<keyword evidence="8" id="KW-0665">Pyrimidine biosynthesis</keyword>
<dbReference type="NCBIfam" id="NF009475">
    <property type="entry name" value="PRK12838.1"/>
    <property type="match status" value="1"/>
</dbReference>
<dbReference type="PROSITE" id="PS51273">
    <property type="entry name" value="GATASE_TYPE_1"/>
    <property type="match status" value="1"/>
</dbReference>
<evidence type="ECO:0000259" key="9">
    <source>
        <dbReference type="SMART" id="SM01097"/>
    </source>
</evidence>
<gene>
    <name evidence="8 10" type="primary">carA</name>
    <name evidence="10" type="ORF">KAR29_04035</name>
</gene>
<dbReference type="EC" id="6.3.5.5" evidence="8"/>
<comment type="pathway">
    <text evidence="1 8">Amino-acid biosynthesis; L-arginine biosynthesis; carbamoyl phosphate from bicarbonate: step 1/1.</text>
</comment>
<dbReference type="InterPro" id="IPR006274">
    <property type="entry name" value="CarbamoylP_synth_ssu"/>
</dbReference>
<dbReference type="KEGG" id="aram:KAR29_04035"/>
<comment type="subunit">
    <text evidence="8">Composed of two chains; the small (or glutamine) chain promotes the hydrolysis of glutamine to ammonia, which is used by the large (or ammonia) chain to synthesize carbamoyl phosphate. Tetramer of heterodimers (alpha,beta)4.</text>
</comment>
<dbReference type="GO" id="GO:0044205">
    <property type="term" value="P:'de novo' UMP biosynthetic process"/>
    <property type="evidence" value="ECO:0007669"/>
    <property type="project" value="UniProtKB-UniRule"/>
</dbReference>
<keyword evidence="8" id="KW-0028">Amino-acid biosynthesis</keyword>
<dbReference type="PANTHER" id="PTHR43418:SF7">
    <property type="entry name" value="CARBAMOYL-PHOSPHATE SYNTHASE SMALL CHAIN"/>
    <property type="match status" value="1"/>
</dbReference>
<keyword evidence="6 8" id="KW-0315">Glutamine amidotransferase</keyword>
<reference evidence="11" key="1">
    <citation type="submission" date="2021-04" db="EMBL/GenBank/DDBJ databases">
        <title>A novel Synergistetes isolate from a pyrite-forming mixed culture.</title>
        <authorList>
            <person name="Bunk B."/>
            <person name="Sproer C."/>
            <person name="Spring S."/>
            <person name="Pester M."/>
        </authorList>
    </citation>
    <scope>NUCLEOTIDE SEQUENCE [LARGE SCALE GENOMIC DNA]</scope>
    <source>
        <strain evidence="11">J.5.4.2-T.3.5.2</strain>
    </source>
</reference>
<dbReference type="InterPro" id="IPR035686">
    <property type="entry name" value="CPSase_GATase1"/>
</dbReference>
<organism evidence="10 11">
    <name type="scientific">Aminithiophilus ramosus</name>
    <dbReference type="NCBI Taxonomy" id="3029084"/>
    <lineage>
        <taxon>Bacteria</taxon>
        <taxon>Thermotogati</taxon>
        <taxon>Synergistota</taxon>
        <taxon>Synergistia</taxon>
        <taxon>Synergistales</taxon>
        <taxon>Aminithiophilaceae</taxon>
        <taxon>Aminithiophilus</taxon>
    </lineage>
</organism>
<dbReference type="InterPro" id="IPR029062">
    <property type="entry name" value="Class_I_gatase-like"/>
</dbReference>
<protein>
    <recommendedName>
        <fullName evidence="8">Carbamoyl phosphate synthase small chain</fullName>
        <ecNumber evidence="8">6.3.5.5</ecNumber>
    </recommendedName>
    <alternativeName>
        <fullName evidence="8">Carbamoyl phosphate synthetase glutamine chain</fullName>
    </alternativeName>
</protein>
<dbReference type="GO" id="GO:0006526">
    <property type="term" value="P:L-arginine biosynthetic process"/>
    <property type="evidence" value="ECO:0007669"/>
    <property type="project" value="UniProtKB-UniRule"/>
</dbReference>
<dbReference type="EMBL" id="CP072943">
    <property type="protein sequence ID" value="QTX33079.1"/>
    <property type="molecule type" value="Genomic_DNA"/>
</dbReference>
<dbReference type="AlphaFoldDB" id="A0A9Q7AHE3"/>
<dbReference type="GO" id="GO:0006207">
    <property type="term" value="P:'de novo' pyrimidine nucleobase biosynthetic process"/>
    <property type="evidence" value="ECO:0007669"/>
    <property type="project" value="InterPro"/>
</dbReference>
<evidence type="ECO:0000313" key="11">
    <source>
        <dbReference type="Proteomes" id="UP000671879"/>
    </source>
</evidence>
<feature type="active site" description="Nucleophile" evidence="8">
    <location>
        <position position="236"/>
    </location>
</feature>
<feature type="binding site" evidence="8">
    <location>
        <position position="240"/>
    </location>
    <ligand>
        <name>L-glutamine</name>
        <dbReference type="ChEBI" id="CHEBI:58359"/>
    </ligand>
</feature>
<comment type="similarity">
    <text evidence="2 8">Belongs to the CarA family.</text>
</comment>
<dbReference type="InterPro" id="IPR050472">
    <property type="entry name" value="Anth_synth/Amidotransfase"/>
</dbReference>
<dbReference type="SMART" id="SM01097">
    <property type="entry name" value="CPSase_sm_chain"/>
    <property type="match status" value="1"/>
</dbReference>
<dbReference type="SUPFAM" id="SSF52317">
    <property type="entry name" value="Class I glutamine amidotransferase-like"/>
    <property type="match status" value="1"/>
</dbReference>
<dbReference type="Proteomes" id="UP000671879">
    <property type="component" value="Chromosome"/>
</dbReference>
<keyword evidence="11" id="KW-1185">Reference proteome</keyword>
<evidence type="ECO:0000256" key="5">
    <source>
        <dbReference type="ARBA" id="ARBA00022840"/>
    </source>
</evidence>
<dbReference type="PRINTS" id="PR00096">
    <property type="entry name" value="GATASE"/>
</dbReference>
<evidence type="ECO:0000313" key="10">
    <source>
        <dbReference type="EMBL" id="QTX33079.1"/>
    </source>
</evidence>
<comment type="pathway">
    <text evidence="8">Pyrimidine metabolism; UMP biosynthesis via de novo pathway; (S)-dihydroorotate from bicarbonate: step 1/3.</text>
</comment>
<dbReference type="NCBIfam" id="TIGR01368">
    <property type="entry name" value="CPSaseIIsmall"/>
    <property type="match status" value="1"/>
</dbReference>
<feature type="binding site" evidence="8">
    <location>
        <position position="280"/>
    </location>
    <ligand>
        <name>L-glutamine</name>
        <dbReference type="ChEBI" id="CHEBI:58359"/>
    </ligand>
</feature>
<feature type="binding site" evidence="8">
    <location>
        <position position="237"/>
    </location>
    <ligand>
        <name>L-glutamine</name>
        <dbReference type="ChEBI" id="CHEBI:58359"/>
    </ligand>
</feature>
<dbReference type="InterPro" id="IPR017926">
    <property type="entry name" value="GATASE"/>
</dbReference>
<dbReference type="GO" id="GO:0004088">
    <property type="term" value="F:carbamoyl-phosphate synthase (glutamine-hydrolyzing) activity"/>
    <property type="evidence" value="ECO:0007669"/>
    <property type="project" value="UniProtKB-UniRule"/>
</dbReference>
<dbReference type="HAMAP" id="MF_01209">
    <property type="entry name" value="CPSase_S_chain"/>
    <property type="match status" value="1"/>
</dbReference>
<dbReference type="RefSeq" id="WP_274374355.1">
    <property type="nucleotide sequence ID" value="NZ_CP072943.1"/>
</dbReference>
<evidence type="ECO:0000256" key="8">
    <source>
        <dbReference type="HAMAP-Rule" id="MF_01209"/>
    </source>
</evidence>
<evidence type="ECO:0000256" key="1">
    <source>
        <dbReference type="ARBA" id="ARBA00005077"/>
    </source>
</evidence>
<evidence type="ECO:0000256" key="3">
    <source>
        <dbReference type="ARBA" id="ARBA00022598"/>
    </source>
</evidence>
<keyword evidence="4 8" id="KW-0547">Nucleotide-binding</keyword>
<feature type="binding site" evidence="8">
    <location>
        <position position="45"/>
    </location>
    <ligand>
        <name>L-glutamine</name>
        <dbReference type="ChEBI" id="CHEBI:58359"/>
    </ligand>
</feature>
<comment type="function">
    <text evidence="8">Small subunit of the glutamine-dependent carbamoyl phosphate synthetase (CPSase). CPSase catalyzes the formation of carbamoyl phosphate from the ammonia moiety of glutamine, carbonate, and phosphate donated by ATP, constituting the first step of 2 biosynthetic pathways, one leading to arginine and/or urea and the other to pyrimidine nucleotides. The small subunit (glutamine amidotransferase) binds and cleaves glutamine to supply the large subunit with the substrate ammonia.</text>
</comment>
<dbReference type="InterPro" id="IPR002474">
    <property type="entry name" value="CarbamoylP_synth_ssu_N"/>
</dbReference>
<feature type="binding site" evidence="8">
    <location>
        <position position="211"/>
    </location>
    <ligand>
        <name>L-glutamine</name>
        <dbReference type="ChEBI" id="CHEBI:58359"/>
    </ligand>
</feature>